<evidence type="ECO:0000256" key="12">
    <source>
        <dbReference type="SAM" id="Phobius"/>
    </source>
</evidence>
<proteinExistence type="inferred from homology"/>
<evidence type="ECO:0000259" key="13">
    <source>
        <dbReference type="Pfam" id="PF00487"/>
    </source>
</evidence>
<evidence type="ECO:0000313" key="14">
    <source>
        <dbReference type="EMBL" id="PWN55271.1"/>
    </source>
</evidence>
<dbReference type="GO" id="GO:0046872">
    <property type="term" value="F:metal ion binding"/>
    <property type="evidence" value="ECO:0007669"/>
    <property type="project" value="UniProtKB-KW"/>
</dbReference>
<keyword evidence="11 12" id="KW-0472">Membrane</keyword>
<dbReference type="GO" id="GO:0004497">
    <property type="term" value="F:monooxygenase activity"/>
    <property type="evidence" value="ECO:0007669"/>
    <property type="project" value="UniProtKB-KW"/>
</dbReference>
<dbReference type="CDD" id="cd03512">
    <property type="entry name" value="Alkane-hydroxylase"/>
    <property type="match status" value="1"/>
</dbReference>
<feature type="transmembrane region" description="Helical" evidence="12">
    <location>
        <begin position="18"/>
        <end position="37"/>
    </location>
</feature>
<comment type="similarity">
    <text evidence="2">Belongs to the fatty acid desaturase type 1 family. AlkB subfamily.</text>
</comment>
<feature type="transmembrane region" description="Helical" evidence="12">
    <location>
        <begin position="112"/>
        <end position="132"/>
    </location>
</feature>
<dbReference type="PANTHER" id="PTHR38674">
    <property type="entry name" value="ALKANE 1-MONOOXYGENASE 1"/>
    <property type="match status" value="1"/>
</dbReference>
<evidence type="ECO:0000256" key="6">
    <source>
        <dbReference type="ARBA" id="ARBA00022723"/>
    </source>
</evidence>
<keyword evidence="3" id="KW-1003">Cell membrane</keyword>
<feature type="transmembrane region" description="Helical" evidence="12">
    <location>
        <begin position="229"/>
        <end position="254"/>
    </location>
</feature>
<accession>A0A383XRL7</accession>
<name>A0A383XRL7_9GAMM</name>
<feature type="transmembrane region" description="Helical" evidence="12">
    <location>
        <begin position="44"/>
        <end position="64"/>
    </location>
</feature>
<keyword evidence="15" id="KW-1185">Reference proteome</keyword>
<protein>
    <submittedName>
        <fullName evidence="14">Alkane 1-monooxygenase</fullName>
    </submittedName>
</protein>
<evidence type="ECO:0000256" key="8">
    <source>
        <dbReference type="ARBA" id="ARBA00023002"/>
    </source>
</evidence>
<keyword evidence="8" id="KW-0560">Oxidoreductase</keyword>
<keyword evidence="6" id="KW-0479">Metal-binding</keyword>
<dbReference type="RefSeq" id="WP_109721075.1">
    <property type="nucleotide sequence ID" value="NZ_QEQK01000012.1"/>
</dbReference>
<evidence type="ECO:0000256" key="1">
    <source>
        <dbReference type="ARBA" id="ARBA00004429"/>
    </source>
</evidence>
<dbReference type="InterPro" id="IPR033885">
    <property type="entry name" value="AlkB/XylM"/>
</dbReference>
<dbReference type="PANTHER" id="PTHR38674:SF1">
    <property type="entry name" value="ALKANE 1-MONOOXYGENASE 1"/>
    <property type="match status" value="1"/>
</dbReference>
<dbReference type="AlphaFoldDB" id="A0A383XRL7"/>
<evidence type="ECO:0000256" key="2">
    <source>
        <dbReference type="ARBA" id="ARBA00010823"/>
    </source>
</evidence>
<evidence type="ECO:0000256" key="4">
    <source>
        <dbReference type="ARBA" id="ARBA00022519"/>
    </source>
</evidence>
<keyword evidence="9" id="KW-0408">Iron</keyword>
<feature type="transmembrane region" description="Helical" evidence="12">
    <location>
        <begin position="84"/>
        <end position="105"/>
    </location>
</feature>
<keyword evidence="4" id="KW-0997">Cell inner membrane</keyword>
<dbReference type="InterPro" id="IPR005804">
    <property type="entry name" value="FA_desaturase_dom"/>
</dbReference>
<reference evidence="14 15" key="1">
    <citation type="submission" date="2018-05" db="EMBL/GenBank/DDBJ databases">
        <title>Abyssibacter profundi OUC007T gen. nov., sp. nov, a marine bacterium isolated from seawater of the Mariana Trench.</title>
        <authorList>
            <person name="Zhou S."/>
        </authorList>
    </citation>
    <scope>NUCLEOTIDE SEQUENCE [LARGE SCALE GENOMIC DNA]</scope>
    <source>
        <strain evidence="14 15">OUC007</strain>
    </source>
</reference>
<evidence type="ECO:0000256" key="11">
    <source>
        <dbReference type="ARBA" id="ARBA00023136"/>
    </source>
</evidence>
<keyword evidence="5 12" id="KW-0812">Transmembrane</keyword>
<keyword evidence="7 12" id="KW-1133">Transmembrane helix</keyword>
<evidence type="ECO:0000313" key="15">
    <source>
        <dbReference type="Proteomes" id="UP000251800"/>
    </source>
</evidence>
<evidence type="ECO:0000256" key="3">
    <source>
        <dbReference type="ARBA" id="ARBA00022475"/>
    </source>
</evidence>
<keyword evidence="10 14" id="KW-0503">Monooxygenase</keyword>
<evidence type="ECO:0000256" key="9">
    <source>
        <dbReference type="ARBA" id="ARBA00023004"/>
    </source>
</evidence>
<dbReference type="EMBL" id="QEQK01000012">
    <property type="protein sequence ID" value="PWN55271.1"/>
    <property type="molecule type" value="Genomic_DNA"/>
</dbReference>
<evidence type="ECO:0000256" key="7">
    <source>
        <dbReference type="ARBA" id="ARBA00022989"/>
    </source>
</evidence>
<dbReference type="Pfam" id="PF00487">
    <property type="entry name" value="FA_desaturase"/>
    <property type="match status" value="1"/>
</dbReference>
<evidence type="ECO:0000256" key="5">
    <source>
        <dbReference type="ARBA" id="ARBA00022692"/>
    </source>
</evidence>
<comment type="subcellular location">
    <subcellularLocation>
        <location evidence="1">Cell inner membrane</location>
        <topology evidence="1">Multi-pass membrane protein</topology>
    </subcellularLocation>
</comment>
<sequence>MTSTTVDNTQSYTDGKRYWWLLGLVVPTLPLGGYFMVQATGMGVFWYWPLLFVYGVLPALDWLIGTDENNPPESAVPELEDDAYYRWIVYLFVPLHLAIFIWGGWMFATGGLLWWEALGLALSLGGVAGLSINTAHELGHKKGAGERWLAKVCLAPVFYGHFFVEHNRGHHKNVATPEDPASSRMGESLYAFLPRTVIGSVKSAWAIEKTRLARLGKGPWTLQNENIQAWLMSVALWGGMIAWLGPIVIPFLLIQSVYGFSLLEVVNYLEHYGLVRQKTASGRYERCRPEHSWNSNHTITNLFLYHLQRHSDHHANPTRRYQALRDFREAPQLPSGYSGMILLAYFPPLWRKVMDPKVVAHYDGDLTRANLHPPKRDQLLARYSKAA</sequence>
<organism evidence="14 15">
    <name type="scientific">Abyssibacter profundi</name>
    <dbReference type="NCBI Taxonomy" id="2182787"/>
    <lineage>
        <taxon>Bacteria</taxon>
        <taxon>Pseudomonadati</taxon>
        <taxon>Pseudomonadota</taxon>
        <taxon>Gammaproteobacteria</taxon>
        <taxon>Chromatiales</taxon>
        <taxon>Oceanococcaceae</taxon>
        <taxon>Abyssibacter</taxon>
    </lineage>
</organism>
<comment type="caution">
    <text evidence="14">The sequence shown here is derived from an EMBL/GenBank/DDBJ whole genome shotgun (WGS) entry which is preliminary data.</text>
</comment>
<dbReference type="Proteomes" id="UP000251800">
    <property type="component" value="Unassembled WGS sequence"/>
</dbReference>
<dbReference type="GO" id="GO:0005886">
    <property type="term" value="C:plasma membrane"/>
    <property type="evidence" value="ECO:0007669"/>
    <property type="project" value="UniProtKB-SubCell"/>
</dbReference>
<dbReference type="OrthoDB" id="4759734at2"/>
<dbReference type="GO" id="GO:0006629">
    <property type="term" value="P:lipid metabolic process"/>
    <property type="evidence" value="ECO:0007669"/>
    <property type="project" value="InterPro"/>
</dbReference>
<feature type="domain" description="Fatty acid desaturase" evidence="13">
    <location>
        <begin position="114"/>
        <end position="339"/>
    </location>
</feature>
<gene>
    <name evidence="14" type="ORF">DEH80_13695</name>
</gene>
<evidence type="ECO:0000256" key="10">
    <source>
        <dbReference type="ARBA" id="ARBA00023033"/>
    </source>
</evidence>